<keyword evidence="2" id="KW-1185">Reference proteome</keyword>
<evidence type="ECO:0000313" key="1">
    <source>
        <dbReference type="EMBL" id="PWK07865.1"/>
    </source>
</evidence>
<organism evidence="1 2">
    <name type="scientific">Tumebacillus permanentifrigoris</name>
    <dbReference type="NCBI Taxonomy" id="378543"/>
    <lineage>
        <taxon>Bacteria</taxon>
        <taxon>Bacillati</taxon>
        <taxon>Bacillota</taxon>
        <taxon>Bacilli</taxon>
        <taxon>Bacillales</taxon>
        <taxon>Alicyclobacillaceae</taxon>
        <taxon>Tumebacillus</taxon>
    </lineage>
</organism>
<protein>
    <submittedName>
        <fullName evidence="1">Uncharacterized protein</fullName>
    </submittedName>
</protein>
<dbReference type="EMBL" id="QGGL01000016">
    <property type="protein sequence ID" value="PWK07865.1"/>
    <property type="molecule type" value="Genomic_DNA"/>
</dbReference>
<name>A0A316D4N2_9BACL</name>
<proteinExistence type="predicted"/>
<gene>
    <name evidence="1" type="ORF">C7459_11624</name>
</gene>
<dbReference type="Proteomes" id="UP000245634">
    <property type="component" value="Unassembled WGS sequence"/>
</dbReference>
<reference evidence="1 2" key="1">
    <citation type="submission" date="2018-05" db="EMBL/GenBank/DDBJ databases">
        <title>Genomic Encyclopedia of Type Strains, Phase IV (KMG-IV): sequencing the most valuable type-strain genomes for metagenomic binning, comparative biology and taxonomic classification.</title>
        <authorList>
            <person name="Goeker M."/>
        </authorList>
    </citation>
    <scope>NUCLEOTIDE SEQUENCE [LARGE SCALE GENOMIC DNA]</scope>
    <source>
        <strain evidence="1 2">DSM 18773</strain>
    </source>
</reference>
<accession>A0A316D4N2</accession>
<sequence>MYHEFWVTKYHELEVRNIESFWNRIGHWIW</sequence>
<evidence type="ECO:0000313" key="2">
    <source>
        <dbReference type="Proteomes" id="UP000245634"/>
    </source>
</evidence>
<dbReference type="AlphaFoldDB" id="A0A316D4N2"/>
<comment type="caution">
    <text evidence="1">The sequence shown here is derived from an EMBL/GenBank/DDBJ whole genome shotgun (WGS) entry which is preliminary data.</text>
</comment>